<accession>A0A7Z9BES0</accession>
<dbReference type="PANTHER" id="PTHR10605">
    <property type="entry name" value="HEPARAN SULFATE SULFOTRANSFERASE"/>
    <property type="match status" value="1"/>
</dbReference>
<evidence type="ECO:0000313" key="2">
    <source>
        <dbReference type="EMBL" id="VXD10990.1"/>
    </source>
</evidence>
<keyword evidence="3" id="KW-1185">Reference proteome</keyword>
<dbReference type="AlphaFoldDB" id="A0A7Z9BES0"/>
<dbReference type="RefSeq" id="WP_083623202.1">
    <property type="nucleotide sequence ID" value="NZ_LR735025.1"/>
</dbReference>
<comment type="caution">
    <text evidence="2">The sequence shown here is derived from an EMBL/GenBank/DDBJ whole genome shotgun (WGS) entry which is preliminary data.</text>
</comment>
<keyword evidence="1" id="KW-0808">Transferase</keyword>
<dbReference type="InterPro" id="IPR027417">
    <property type="entry name" value="P-loop_NTPase"/>
</dbReference>
<protein>
    <submittedName>
        <fullName evidence="2">Sulfotransferase</fullName>
    </submittedName>
</protein>
<dbReference type="PANTHER" id="PTHR10605:SF56">
    <property type="entry name" value="BIFUNCTIONAL HEPARAN SULFATE N-DEACETYLASE_N-SULFOTRANSFERASE"/>
    <property type="match status" value="1"/>
</dbReference>
<gene>
    <name evidence="2" type="ORF">PL9631_1020039</name>
</gene>
<reference evidence="2" key="1">
    <citation type="submission" date="2019-10" db="EMBL/GenBank/DDBJ databases">
        <authorList>
            <consortium name="Genoscope - CEA"/>
            <person name="William W."/>
        </authorList>
    </citation>
    <scope>NUCLEOTIDE SEQUENCE [LARGE SCALE GENOMIC DNA]</scope>
    <source>
        <strain evidence="2">BBR_PRJEB10994</strain>
    </source>
</reference>
<name>A0A7Z9BES0_9CYAN</name>
<evidence type="ECO:0000313" key="3">
    <source>
        <dbReference type="Proteomes" id="UP000182190"/>
    </source>
</evidence>
<organism evidence="2 3">
    <name type="scientific">Planktothrix paucivesiculata PCC 9631</name>
    <dbReference type="NCBI Taxonomy" id="671071"/>
    <lineage>
        <taxon>Bacteria</taxon>
        <taxon>Bacillati</taxon>
        <taxon>Cyanobacteriota</taxon>
        <taxon>Cyanophyceae</taxon>
        <taxon>Oscillatoriophycideae</taxon>
        <taxon>Oscillatoriales</taxon>
        <taxon>Microcoleaceae</taxon>
        <taxon>Planktothrix</taxon>
    </lineage>
</organism>
<dbReference type="GO" id="GO:0008146">
    <property type="term" value="F:sulfotransferase activity"/>
    <property type="evidence" value="ECO:0007669"/>
    <property type="project" value="InterPro"/>
</dbReference>
<dbReference type="Pfam" id="PF13469">
    <property type="entry name" value="Sulfotransfer_3"/>
    <property type="match status" value="1"/>
</dbReference>
<dbReference type="InterPro" id="IPR037359">
    <property type="entry name" value="NST/OST"/>
</dbReference>
<sequence length="288" mass="34138">MNKTPDFIIIGAMKCATSTLHEQLALQPGIFMSKLKEPNFFSNNEEYQKGWNWYLSHFASAPIEALSGESSTHYTKLPTYPETIQRIKQHLPQAKFIYVMRHPIDRLVSQYIHEWTQKVISEDINTAITNHPELIDYSFYTMQLQPYFETFGKERVLPIFFERMLSHPQEELERVCQFIGYAKKPIWNFELEAQNVSQERIRKSVWRDILVETPGLRELRRLLVPKSFRTKIRSWWAMKQKPELTPENYEKLQLIFDRDLTVLGTQLGVELSCNNFKSIVKNRAFNWV</sequence>
<dbReference type="EMBL" id="CZCS02000005">
    <property type="protein sequence ID" value="VXD10990.1"/>
    <property type="molecule type" value="Genomic_DNA"/>
</dbReference>
<dbReference type="Proteomes" id="UP000182190">
    <property type="component" value="Unassembled WGS sequence"/>
</dbReference>
<dbReference type="Gene3D" id="3.40.50.300">
    <property type="entry name" value="P-loop containing nucleotide triphosphate hydrolases"/>
    <property type="match status" value="1"/>
</dbReference>
<proteinExistence type="predicted"/>
<dbReference type="OrthoDB" id="9797480at2"/>
<dbReference type="SUPFAM" id="SSF52540">
    <property type="entry name" value="P-loop containing nucleoside triphosphate hydrolases"/>
    <property type="match status" value="1"/>
</dbReference>
<evidence type="ECO:0000256" key="1">
    <source>
        <dbReference type="ARBA" id="ARBA00022679"/>
    </source>
</evidence>